<evidence type="ECO:0000259" key="5">
    <source>
        <dbReference type="PROSITE" id="PS50081"/>
    </source>
</evidence>
<keyword evidence="7" id="KW-1185">Reference proteome</keyword>
<keyword evidence="3" id="KW-0863">Zinc-finger</keyword>
<evidence type="ECO:0000313" key="7">
    <source>
        <dbReference type="Proteomes" id="UP001172457"/>
    </source>
</evidence>
<keyword evidence="1" id="KW-0479">Metal-binding</keyword>
<accession>A0AA38S7E7</accession>
<evidence type="ECO:0000256" key="1">
    <source>
        <dbReference type="ARBA" id="ARBA00022723"/>
    </source>
</evidence>
<evidence type="ECO:0000256" key="4">
    <source>
        <dbReference type="ARBA" id="ARBA00022833"/>
    </source>
</evidence>
<name>A0AA38S7E7_9ASTR</name>
<sequence length="1013" mass="116743">MQRNRLSLTLPNFLKVSIHLWHLPFLISFSSFILERKRMKEINHFSHQNHPLNLISSETIVGVGDDNDEKKDATRCYGCQDPITGGLAYACISCSHFLHETCAELAPTFIHHQHPLHPLTLTDICISVWDCDTCGIRHIAGGISYHCSPCDFDVCVKCASIAAAQKATAATLEKEALTKLKHEGHPEHTLTLQLRPATFHCDACNIDERDLFYRCDSCEFWIHKTCAFLDPTIHLPHHPNHPLVLVFSLPSNFYNYLYFCAFCNKCIQRNDWLYHCANCRYFAHIKCALNAEYPSTTSDTPGTYVSQEDVDEFLHFPMSSTFTDPLKALNFEKTDQVDDEKTEITHWSHDHPLLLTVEHQGNNMPNSDCSDDIKHFISSFIDIMSIGGREKEIMQEIKHFSHSHSLKLIKSWERIPRWKSMVGDAKTWKEIEGRGRVFFFWCYACTEPIVSGFAYGCLSCSYFLHETCAKLPSTFVHNQDMHPLTMKDGSYLFWSCNVCGNQRMIRGLNYHCSICNFRACVKCVNVAVAQEAIATTLKNEALSNFNHKGHPQHNLTLQSRPATFHCDACNTKDEDMFYRCDSCDFWIHKTCAFLKPTITLLQHHQHSLDLVYSLPSDFYNYLYFCKFCKKCVQRKEWLYHCANCRFFAHIKCLLNADHHATTSDDRGTSALEEHVNEFMHFPMSDVLVDPLKWLHVEKMARGDDKKLEVNHSSHEHSLILNVESQGNNIPNTDYTDEIEVCDGCVRPISLPYYNCKDGCSFILHKYCAELPLTLKHQLHPYHSLELINADKHDEEKYICNGCLCYGNRLAYRCQPCKFYLDVNCAFLPDVITHESHEHPLCQVIYPLAYCLACERSFTGISYACNPCTFVLDMLCAVGSPRFLAHRYCKGDKIPLTYPPIENHPEDFYCDICELQMHPMRPLYHCQECKSSFHRRCISRVDSHANVKVKESRIFSYHKHPLTFVRRRKTPEYVCFCCNLDINGHLVLECRTGTCPFRICYSCHSLAITKATLG</sequence>
<dbReference type="SMART" id="SM00249">
    <property type="entry name" value="PHD"/>
    <property type="match status" value="5"/>
</dbReference>
<dbReference type="PROSITE" id="PS50081">
    <property type="entry name" value="ZF_DAG_PE_2"/>
    <property type="match status" value="1"/>
</dbReference>
<organism evidence="6 7">
    <name type="scientific">Centaurea solstitialis</name>
    <name type="common">yellow star-thistle</name>
    <dbReference type="NCBI Taxonomy" id="347529"/>
    <lineage>
        <taxon>Eukaryota</taxon>
        <taxon>Viridiplantae</taxon>
        <taxon>Streptophyta</taxon>
        <taxon>Embryophyta</taxon>
        <taxon>Tracheophyta</taxon>
        <taxon>Spermatophyta</taxon>
        <taxon>Magnoliopsida</taxon>
        <taxon>eudicotyledons</taxon>
        <taxon>Gunneridae</taxon>
        <taxon>Pentapetalae</taxon>
        <taxon>asterids</taxon>
        <taxon>campanulids</taxon>
        <taxon>Asterales</taxon>
        <taxon>Asteraceae</taxon>
        <taxon>Carduoideae</taxon>
        <taxon>Cardueae</taxon>
        <taxon>Centaureinae</taxon>
        <taxon>Centaurea</taxon>
    </lineage>
</organism>
<dbReference type="GO" id="GO:0008270">
    <property type="term" value="F:zinc ion binding"/>
    <property type="evidence" value="ECO:0007669"/>
    <property type="project" value="UniProtKB-KW"/>
</dbReference>
<comment type="caution">
    <text evidence="6">The sequence shown here is derived from an EMBL/GenBank/DDBJ whole genome shotgun (WGS) entry which is preliminary data.</text>
</comment>
<dbReference type="PANTHER" id="PTHR32410:SF216">
    <property type="entry name" value="PHORBOL-ESTER_DAG-TYPE DOMAIN-CONTAINING PROTEIN"/>
    <property type="match status" value="1"/>
</dbReference>
<evidence type="ECO:0000313" key="6">
    <source>
        <dbReference type="EMBL" id="KAJ9537615.1"/>
    </source>
</evidence>
<keyword evidence="4" id="KW-0862">Zinc</keyword>
<dbReference type="InterPro" id="IPR002219">
    <property type="entry name" value="PKC_DAG/PE"/>
</dbReference>
<gene>
    <name evidence="6" type="ORF">OSB04_030348</name>
</gene>
<keyword evidence="2" id="KW-0677">Repeat</keyword>
<feature type="domain" description="Phorbol-ester/DAG-type" evidence="5">
    <location>
        <begin position="884"/>
        <end position="944"/>
    </location>
</feature>
<dbReference type="Pfam" id="PF03107">
    <property type="entry name" value="C1_2"/>
    <property type="match status" value="10"/>
</dbReference>
<dbReference type="InterPro" id="IPR001965">
    <property type="entry name" value="Znf_PHD"/>
</dbReference>
<dbReference type="InterPro" id="IPR004146">
    <property type="entry name" value="DC1"/>
</dbReference>
<dbReference type="EMBL" id="JARYMX010000008">
    <property type="protein sequence ID" value="KAJ9537615.1"/>
    <property type="molecule type" value="Genomic_DNA"/>
</dbReference>
<protein>
    <recommendedName>
        <fullName evidence="5">Phorbol-ester/DAG-type domain-containing protein</fullName>
    </recommendedName>
</protein>
<evidence type="ECO:0000256" key="2">
    <source>
        <dbReference type="ARBA" id="ARBA00022737"/>
    </source>
</evidence>
<dbReference type="InterPro" id="IPR046349">
    <property type="entry name" value="C1-like_sf"/>
</dbReference>
<reference evidence="6" key="1">
    <citation type="submission" date="2023-03" db="EMBL/GenBank/DDBJ databases">
        <title>Chromosome-scale reference genome and RAD-based genetic map of yellow starthistle (Centaurea solstitialis) reveal putative structural variation and QTLs associated with invader traits.</title>
        <authorList>
            <person name="Reatini B."/>
            <person name="Cang F.A."/>
            <person name="Jiang Q."/>
            <person name="Mckibben M.T.W."/>
            <person name="Barker M.S."/>
            <person name="Rieseberg L.H."/>
            <person name="Dlugosch K.M."/>
        </authorList>
    </citation>
    <scope>NUCLEOTIDE SEQUENCE</scope>
    <source>
        <strain evidence="6">CAN-66</strain>
        <tissue evidence="6">Leaf</tissue>
    </source>
</reference>
<dbReference type="AlphaFoldDB" id="A0AA38S7E7"/>
<proteinExistence type="predicted"/>
<dbReference type="InterPro" id="IPR053192">
    <property type="entry name" value="Vacuole_Formation_Reg"/>
</dbReference>
<evidence type="ECO:0000256" key="3">
    <source>
        <dbReference type="ARBA" id="ARBA00022771"/>
    </source>
</evidence>
<dbReference type="Proteomes" id="UP001172457">
    <property type="component" value="Chromosome 8"/>
</dbReference>
<dbReference type="SUPFAM" id="SSF57889">
    <property type="entry name" value="Cysteine-rich domain"/>
    <property type="match status" value="6"/>
</dbReference>
<dbReference type="PANTHER" id="PTHR32410">
    <property type="entry name" value="CYSTEINE/HISTIDINE-RICH C1 DOMAIN FAMILY PROTEIN"/>
    <property type="match status" value="1"/>
</dbReference>